<sequence length="465" mass="48664">MTRIHLLLQTPSPSGIPVAASGEVVFRPTRKRTVVGDPDAVVLPAGFPTAIGGGGLVSVDLEPTGIDWAWEVRFAVTGMRRWTEYVAVPDAEDIDYSELVRVDPKTLEPLAEPSAIWYAYVEGLAAQAGIIAGATLSAGEAAAAAEESATAAAESAESISGVVDPVTGLLLEGSLPPRLSPDTLALLAKISETRTGPQTQPAFWRKDVGDTGQSTIYLEDDVDHKQHLLSLRHYGGGTTQNYALDISNRPGASRAMCIHQYSSLTEALRIDNTDNQPAIRVVNTENQTLNPGRTGSGDAFVFDDWGVVRFRIAGDGSLILAPKDTSHGIYLSGPTTGTKSPIYVDHKAPANGVQIMAASTAAGFYPLLVGGWNYGPAFTTSQNGGQTLRVTKSGTGNGEAVVVINQGTGASLSIRTASNTEVARVNADGELENVVAGKGLILKSPAGTRYRLTVGDDGALTTTAL</sequence>
<reference evidence="1 2" key="1">
    <citation type="submission" date="2021-08" db="EMBL/GenBank/DDBJ databases">
        <authorList>
            <person name="Gillison A.D."/>
            <person name="Kleven A.S."/>
            <person name="Allen M.J."/>
            <person name="Garcia Costas A.M."/>
            <person name="Merkhofer E.C."/>
            <person name="Garlena R.A."/>
            <person name="Russell D.A."/>
            <person name="Jacobs-Sera D."/>
            <person name="Hatfull G.F."/>
        </authorList>
    </citation>
    <scope>NUCLEOTIDE SEQUENCE [LARGE SCALE GENOMIC DNA]</scope>
</reference>
<proteinExistence type="predicted"/>
<organism evidence="1 2">
    <name type="scientific">Arthrobacter phage Klevey</name>
    <dbReference type="NCBI Taxonomy" id="2867481"/>
    <lineage>
        <taxon>Viruses</taxon>
        <taxon>Duplodnaviria</taxon>
        <taxon>Heunggongvirae</taxon>
        <taxon>Uroviricota</taxon>
        <taxon>Caudoviricetes</taxon>
        <taxon>Berryhillviridae</taxon>
        <taxon>Lilmacvirus</taxon>
        <taxon>Lilmacvirus klevey</taxon>
    </lineage>
</organism>
<keyword evidence="2" id="KW-1185">Reference proteome</keyword>
<evidence type="ECO:0000313" key="1">
    <source>
        <dbReference type="EMBL" id="UAW09391.1"/>
    </source>
</evidence>
<gene>
    <name evidence="1" type="primary">33</name>
    <name evidence="1" type="ORF">SEA_KLEVEY_33</name>
</gene>
<dbReference type="EMBL" id="MZ747522">
    <property type="protein sequence ID" value="UAW09391.1"/>
    <property type="molecule type" value="Genomic_DNA"/>
</dbReference>
<accession>A0AAE9BS36</accession>
<protein>
    <submittedName>
        <fullName evidence="1">Uncharacterized protein</fullName>
    </submittedName>
</protein>
<dbReference type="Proteomes" id="UP000828064">
    <property type="component" value="Segment"/>
</dbReference>
<evidence type="ECO:0000313" key="2">
    <source>
        <dbReference type="Proteomes" id="UP000828064"/>
    </source>
</evidence>
<name>A0AAE9BS36_9CAUD</name>